<evidence type="ECO:0000259" key="12">
    <source>
        <dbReference type="Pfam" id="PF01435"/>
    </source>
</evidence>
<evidence type="ECO:0000256" key="1">
    <source>
        <dbReference type="ARBA" id="ARBA00009779"/>
    </source>
</evidence>
<dbReference type="CDD" id="cd07338">
    <property type="entry name" value="M48B_HtpX_like"/>
    <property type="match status" value="1"/>
</dbReference>
<accession>A0A510E4U8</accession>
<keyword evidence="6 11" id="KW-0378">Hydrolase</keyword>
<evidence type="ECO:0000313" key="13">
    <source>
        <dbReference type="EMBL" id="BBG24735.1"/>
    </source>
</evidence>
<name>A0A510DX11_9CREN</name>
<dbReference type="PANTHER" id="PTHR43221">
    <property type="entry name" value="PROTEASE HTPX"/>
    <property type="match status" value="1"/>
</dbReference>
<reference evidence="16" key="1">
    <citation type="submission" date="2018-09" db="EMBL/GenBank/DDBJ databases">
        <title>Complete Genome Sequencing of Sulfolobus sp. JCM 16834.</title>
        <authorList>
            <person name="Kato S."/>
            <person name="Itoh T."/>
            <person name="Ohkuma M."/>
        </authorList>
    </citation>
    <scope>NUCLEOTIDE SEQUENCE [LARGE SCALE GENOMIC DNA]</scope>
    <source>
        <strain evidence="16">IC-007</strain>
    </source>
</reference>
<evidence type="ECO:0000256" key="8">
    <source>
        <dbReference type="ARBA" id="ARBA00022989"/>
    </source>
</evidence>
<sequence>MNLTVVRLKLSMLMASIGIILLGLAVGLVVAKLAFGASIGTSLIIGILSFIVVLNVIQWLFGPYLIQAAYHVHEVSPNDPQYSWLYGLVAEAASYNKISMPKVFIADVPFPNAFAYGSPIAGKRIAFTMPILRLLNREELLAVAGHELGHLKHRDVEVMLAVGLIPALIFYLGYWLFWGGMFGEGNGRNNNGGLILLLGLAMVVVSYLFQFLVLFINRMREAYADVNSASTVPGGAENLQTALAKLTLSTDPKAMEKYKKKQGATGQISSMLFFNSPTDEEVPTYDARELVEIWKHTKVSPFADFFMDHPHPAKRIQLLEKMKYSSN</sequence>
<evidence type="ECO:0000256" key="7">
    <source>
        <dbReference type="ARBA" id="ARBA00022833"/>
    </source>
</evidence>
<proteinExistence type="inferred from homology"/>
<dbReference type="InterPro" id="IPR001915">
    <property type="entry name" value="Peptidase_M48"/>
</dbReference>
<dbReference type="Pfam" id="PF01435">
    <property type="entry name" value="Peptidase_M48"/>
    <property type="match status" value="1"/>
</dbReference>
<keyword evidence="3 11" id="KW-0645">Protease</keyword>
<evidence type="ECO:0000313" key="14">
    <source>
        <dbReference type="EMBL" id="BBG27524.1"/>
    </source>
</evidence>
<evidence type="ECO:0000256" key="10">
    <source>
        <dbReference type="ARBA" id="ARBA00023136"/>
    </source>
</evidence>
<feature type="transmembrane region" description="Helical" evidence="11">
    <location>
        <begin position="193"/>
        <end position="216"/>
    </location>
</feature>
<feature type="binding site" evidence="11">
    <location>
        <position position="150"/>
    </location>
    <ligand>
        <name>Zn(2+)</name>
        <dbReference type="ChEBI" id="CHEBI:29105"/>
        <note>catalytic</note>
    </ligand>
</feature>
<reference evidence="13 15" key="2">
    <citation type="journal article" date="2020" name="Int. J. Syst. Evol. Microbiol.">
        <title>Sulfuracidifex tepidarius gen. nov., sp. nov. and transfer of Sulfolobus metallicus Huber and Stetter 1992 to the genus Sulfuracidifex as Sulfuracidifex metallicus comb. nov.</title>
        <authorList>
            <person name="Itoh T."/>
            <person name="Miura T."/>
            <person name="Sakai H.D."/>
            <person name="Kato S."/>
            <person name="Ohkuma M."/>
            <person name="Takashina T."/>
        </authorList>
    </citation>
    <scope>NUCLEOTIDE SEQUENCE [LARGE SCALE GENOMIC DNA]</scope>
    <source>
        <strain evidence="13 15">IC-006</strain>
        <strain evidence="14">IC-007</strain>
    </source>
</reference>
<organism evidence="13 15">
    <name type="scientific">Sulfuracidifex tepidarius</name>
    <dbReference type="NCBI Taxonomy" id="1294262"/>
    <lineage>
        <taxon>Archaea</taxon>
        <taxon>Thermoproteota</taxon>
        <taxon>Thermoprotei</taxon>
        <taxon>Sulfolobales</taxon>
        <taxon>Sulfolobaceae</taxon>
        <taxon>Sulfuracidifex</taxon>
    </lineage>
</organism>
<gene>
    <name evidence="11" type="primary">htpX</name>
    <name evidence="13" type="ORF">IC006_2069</name>
    <name evidence="14" type="ORF">IC007_2078</name>
</gene>
<evidence type="ECO:0000256" key="4">
    <source>
        <dbReference type="ARBA" id="ARBA00022692"/>
    </source>
</evidence>
<keyword evidence="8 11" id="KW-1133">Transmembrane helix</keyword>
<evidence type="ECO:0000256" key="6">
    <source>
        <dbReference type="ARBA" id="ARBA00022801"/>
    </source>
</evidence>
<evidence type="ECO:0000256" key="2">
    <source>
        <dbReference type="ARBA" id="ARBA00022475"/>
    </source>
</evidence>
<evidence type="ECO:0000256" key="3">
    <source>
        <dbReference type="ARBA" id="ARBA00022670"/>
    </source>
</evidence>
<dbReference type="GO" id="GO:0005886">
    <property type="term" value="C:plasma membrane"/>
    <property type="evidence" value="ECO:0007669"/>
    <property type="project" value="UniProtKB-SubCell"/>
</dbReference>
<dbReference type="NCBIfam" id="NF002322">
    <property type="entry name" value="PRK01265.1"/>
    <property type="match status" value="1"/>
</dbReference>
<dbReference type="EMBL" id="AP018929">
    <property type="protein sequence ID" value="BBG24735.1"/>
    <property type="molecule type" value="Genomic_DNA"/>
</dbReference>
<keyword evidence="2 11" id="KW-1003">Cell membrane</keyword>
<comment type="cofactor">
    <cofactor evidence="11">
        <name>Zn(2+)</name>
        <dbReference type="ChEBI" id="CHEBI:29105"/>
    </cofactor>
    <text evidence="11">Binds 1 zinc ion per subunit.</text>
</comment>
<dbReference type="AlphaFoldDB" id="A0A510DX11"/>
<dbReference type="GO" id="GO:0006508">
    <property type="term" value="P:proteolysis"/>
    <property type="evidence" value="ECO:0007669"/>
    <property type="project" value="UniProtKB-KW"/>
</dbReference>
<dbReference type="EMBL" id="AP018930">
    <property type="protein sequence ID" value="BBG27524.1"/>
    <property type="molecule type" value="Genomic_DNA"/>
</dbReference>
<feature type="active site" evidence="11">
    <location>
        <position position="147"/>
    </location>
</feature>
<evidence type="ECO:0000256" key="9">
    <source>
        <dbReference type="ARBA" id="ARBA00023049"/>
    </source>
</evidence>
<feature type="transmembrane region" description="Helical" evidence="11">
    <location>
        <begin position="12"/>
        <end position="35"/>
    </location>
</feature>
<evidence type="ECO:0000313" key="15">
    <source>
        <dbReference type="Proteomes" id="UP000322983"/>
    </source>
</evidence>
<dbReference type="GO" id="GO:0008270">
    <property type="term" value="F:zinc ion binding"/>
    <property type="evidence" value="ECO:0007669"/>
    <property type="project" value="UniProtKB-UniRule"/>
</dbReference>
<feature type="transmembrane region" description="Helical" evidence="11">
    <location>
        <begin position="158"/>
        <end position="178"/>
    </location>
</feature>
<dbReference type="STRING" id="1294262.GCA_001316085_01756"/>
<keyword evidence="15" id="KW-1185">Reference proteome</keyword>
<feature type="transmembrane region" description="Helical" evidence="11">
    <location>
        <begin position="41"/>
        <end position="61"/>
    </location>
</feature>
<feature type="domain" description="Peptidase M48" evidence="12">
    <location>
        <begin position="84"/>
        <end position="322"/>
    </location>
</feature>
<dbReference type="PANTHER" id="PTHR43221:SF2">
    <property type="entry name" value="PROTEASE HTPX HOMOLOG"/>
    <property type="match status" value="1"/>
</dbReference>
<dbReference type="GeneID" id="41718410"/>
<comment type="subcellular location">
    <subcellularLocation>
        <location evidence="11">Cell membrane</location>
        <topology evidence="11">Multi-pass membrane protein</topology>
    </subcellularLocation>
</comment>
<dbReference type="EC" id="3.4.24.-" evidence="11"/>
<keyword evidence="9 11" id="KW-0482">Metalloprotease</keyword>
<feature type="binding site" evidence="11">
    <location>
        <position position="146"/>
    </location>
    <ligand>
        <name>Zn(2+)</name>
        <dbReference type="ChEBI" id="CHEBI:29105"/>
        <note>catalytic</note>
    </ligand>
</feature>
<dbReference type="InterPro" id="IPR022919">
    <property type="entry name" value="Pept_M48_protease_HtpX"/>
</dbReference>
<dbReference type="HAMAP" id="MF_00188">
    <property type="entry name" value="Pept_M48_protease_HtpX"/>
    <property type="match status" value="1"/>
</dbReference>
<dbReference type="Proteomes" id="UP000325030">
    <property type="component" value="Chromosome"/>
</dbReference>
<dbReference type="Proteomes" id="UP000322983">
    <property type="component" value="Chromosome"/>
</dbReference>
<evidence type="ECO:0000313" key="16">
    <source>
        <dbReference type="Proteomes" id="UP000325030"/>
    </source>
</evidence>
<feature type="binding site" evidence="11">
    <location>
        <position position="221"/>
    </location>
    <ligand>
        <name>Zn(2+)</name>
        <dbReference type="ChEBI" id="CHEBI:29105"/>
        <note>catalytic</note>
    </ligand>
</feature>
<evidence type="ECO:0000256" key="5">
    <source>
        <dbReference type="ARBA" id="ARBA00022723"/>
    </source>
</evidence>
<keyword evidence="7 11" id="KW-0862">Zinc</keyword>
<keyword evidence="5 11" id="KW-0479">Metal-binding</keyword>
<keyword evidence="10 11" id="KW-0472">Membrane</keyword>
<dbReference type="GO" id="GO:0004222">
    <property type="term" value="F:metalloendopeptidase activity"/>
    <property type="evidence" value="ECO:0007669"/>
    <property type="project" value="UniProtKB-UniRule"/>
</dbReference>
<dbReference type="OrthoDB" id="28389at2157"/>
<dbReference type="KEGG" id="step:IC006_2069"/>
<accession>A0A510DX11</accession>
<dbReference type="Gene3D" id="3.30.2010.10">
    <property type="entry name" value="Metalloproteases ('zincins'), catalytic domain"/>
    <property type="match status" value="1"/>
</dbReference>
<dbReference type="InterPro" id="IPR050083">
    <property type="entry name" value="HtpX_protease"/>
</dbReference>
<protein>
    <recommendedName>
        <fullName evidence="11">Protease HtpX homolog</fullName>
        <ecNumber evidence="11">3.4.24.-</ecNumber>
    </recommendedName>
</protein>
<keyword evidence="4 11" id="KW-0812">Transmembrane</keyword>
<evidence type="ECO:0000256" key="11">
    <source>
        <dbReference type="HAMAP-Rule" id="MF_00188"/>
    </source>
</evidence>
<comment type="similarity">
    <text evidence="1 11">Belongs to the peptidase M48B family.</text>
</comment>
<dbReference type="RefSeq" id="WP_149528670.1">
    <property type="nucleotide sequence ID" value="NZ_AP018929.1"/>
</dbReference>